<evidence type="ECO:0000256" key="2">
    <source>
        <dbReference type="ARBA" id="ARBA00023125"/>
    </source>
</evidence>
<dbReference type="CDD" id="cd06170">
    <property type="entry name" value="LuxR_C_like"/>
    <property type="match status" value="1"/>
</dbReference>
<dbReference type="InterPro" id="IPR036388">
    <property type="entry name" value="WH-like_DNA-bd_sf"/>
</dbReference>
<dbReference type="GO" id="GO:0003677">
    <property type="term" value="F:DNA binding"/>
    <property type="evidence" value="ECO:0007669"/>
    <property type="project" value="UniProtKB-KW"/>
</dbReference>
<organism evidence="5 6">
    <name type="scientific">Nitrospira moscoviensis</name>
    <dbReference type="NCBI Taxonomy" id="42253"/>
    <lineage>
        <taxon>Bacteria</taxon>
        <taxon>Pseudomonadati</taxon>
        <taxon>Nitrospirota</taxon>
        <taxon>Nitrospiria</taxon>
        <taxon>Nitrospirales</taxon>
        <taxon>Nitrospiraceae</taxon>
        <taxon>Nitrospira</taxon>
    </lineage>
</organism>
<dbReference type="KEGG" id="nmv:NITMOv2_3216"/>
<dbReference type="PATRIC" id="fig|42253.5.peg.3171"/>
<feature type="domain" description="HTH luxR-type" evidence="4">
    <location>
        <begin position="292"/>
        <end position="359"/>
    </location>
</feature>
<evidence type="ECO:0000256" key="3">
    <source>
        <dbReference type="ARBA" id="ARBA00023163"/>
    </source>
</evidence>
<dbReference type="InterPro" id="IPR016032">
    <property type="entry name" value="Sig_transdc_resp-reg_C-effctor"/>
</dbReference>
<dbReference type="SMART" id="SM00421">
    <property type="entry name" value="HTH_LUXR"/>
    <property type="match status" value="1"/>
</dbReference>
<dbReference type="PANTHER" id="PTHR44688">
    <property type="entry name" value="DNA-BINDING TRANSCRIPTIONAL ACTIVATOR DEVR_DOSR"/>
    <property type="match status" value="1"/>
</dbReference>
<evidence type="ECO:0000256" key="1">
    <source>
        <dbReference type="ARBA" id="ARBA00023015"/>
    </source>
</evidence>
<dbReference type="InterPro" id="IPR000792">
    <property type="entry name" value="Tscrpt_reg_LuxR_C"/>
</dbReference>
<dbReference type="SUPFAM" id="SSF46894">
    <property type="entry name" value="C-terminal effector domain of the bipartite response regulators"/>
    <property type="match status" value="1"/>
</dbReference>
<keyword evidence="6" id="KW-1185">Reference proteome</keyword>
<dbReference type="PRINTS" id="PR00038">
    <property type="entry name" value="HTHLUXR"/>
</dbReference>
<dbReference type="PROSITE" id="PS00622">
    <property type="entry name" value="HTH_LUXR_1"/>
    <property type="match status" value="1"/>
</dbReference>
<proteinExistence type="predicted"/>
<keyword evidence="3" id="KW-0804">Transcription</keyword>
<sequence>MGRLRAKDFHLLFGALSELYRLGTHEEWVGHLLPTLRTLIPSDRATYNELRYGAHNHFVVRDDTLDSSFLRSMLPVFEAYGTQHPSAEYIRKTRTKEAVRWSDVVPFHLFERTPLYNEYFTRLRTKAQLGIPLSVGPSFLIPVAVNRCHGDFTDRDRLMLTLLGPHLTQSFLNARLLTRLKKRYHTMESAVEDGRHGILELGPKESIRWATPRVSHWLALYWPETERQRDRLPETIAQWLRREEAELGGAKHVHVPQRPLVVERGPHTLRVRLLREGARRLLFFDETTDGVDVERLRRTGLGRRESEVLHWVAGGKTNQDIAVIMDISVKTVKKHLERIFEKLGVESRTAATARALELCHL</sequence>
<protein>
    <recommendedName>
        <fullName evidence="4">HTH luxR-type domain-containing protein</fullName>
    </recommendedName>
</protein>
<dbReference type="SUPFAM" id="SSF55781">
    <property type="entry name" value="GAF domain-like"/>
    <property type="match status" value="1"/>
</dbReference>
<evidence type="ECO:0000313" key="6">
    <source>
        <dbReference type="Proteomes" id="UP000069205"/>
    </source>
</evidence>
<dbReference type="PANTHER" id="PTHR44688:SF16">
    <property type="entry name" value="DNA-BINDING TRANSCRIPTIONAL ACTIVATOR DEVR_DOSR"/>
    <property type="match status" value="1"/>
</dbReference>
<dbReference type="Proteomes" id="UP000069205">
    <property type="component" value="Chromosome"/>
</dbReference>
<dbReference type="GO" id="GO:0006355">
    <property type="term" value="P:regulation of DNA-templated transcription"/>
    <property type="evidence" value="ECO:0007669"/>
    <property type="project" value="InterPro"/>
</dbReference>
<reference evidence="5 6" key="1">
    <citation type="journal article" date="2015" name="Proc. Natl. Acad. Sci. U.S.A.">
        <title>Expanded metabolic versatility of ubiquitous nitrite-oxidizing bacteria from the genus Nitrospira.</title>
        <authorList>
            <person name="Koch H."/>
            <person name="Lucker S."/>
            <person name="Albertsen M."/>
            <person name="Kitzinger K."/>
            <person name="Herbold C."/>
            <person name="Spieck E."/>
            <person name="Nielsen P.H."/>
            <person name="Wagner M."/>
            <person name="Daims H."/>
        </authorList>
    </citation>
    <scope>NUCLEOTIDE SEQUENCE [LARGE SCALE GENOMIC DNA]</scope>
    <source>
        <strain evidence="5 6">NSP M-1</strain>
    </source>
</reference>
<dbReference type="Pfam" id="PF00196">
    <property type="entry name" value="GerE"/>
    <property type="match status" value="1"/>
</dbReference>
<evidence type="ECO:0000313" key="5">
    <source>
        <dbReference type="EMBL" id="ALA59613.1"/>
    </source>
</evidence>
<dbReference type="RefSeq" id="WP_053380595.1">
    <property type="nucleotide sequence ID" value="NZ_CP011801.1"/>
</dbReference>
<keyword evidence="2" id="KW-0238">DNA-binding</keyword>
<evidence type="ECO:0000259" key="4">
    <source>
        <dbReference type="PROSITE" id="PS50043"/>
    </source>
</evidence>
<gene>
    <name evidence="5" type="ORF">NITMOv2_3216</name>
</gene>
<keyword evidence="1" id="KW-0805">Transcription regulation</keyword>
<dbReference type="AlphaFoldDB" id="A0A0K2GF79"/>
<dbReference type="PROSITE" id="PS50043">
    <property type="entry name" value="HTH_LUXR_2"/>
    <property type="match status" value="1"/>
</dbReference>
<dbReference type="STRING" id="42253.NITMOv2_3216"/>
<dbReference type="Gene3D" id="1.10.10.10">
    <property type="entry name" value="Winged helix-like DNA-binding domain superfamily/Winged helix DNA-binding domain"/>
    <property type="match status" value="1"/>
</dbReference>
<dbReference type="EMBL" id="CP011801">
    <property type="protein sequence ID" value="ALA59613.1"/>
    <property type="molecule type" value="Genomic_DNA"/>
</dbReference>
<name>A0A0K2GF79_NITMO</name>
<accession>A0A0K2GF79</accession>